<dbReference type="RefSeq" id="XP_038066498.1">
    <property type="nucleotide sequence ID" value="XM_038210570.1"/>
</dbReference>
<evidence type="ECO:0000313" key="2">
    <source>
        <dbReference type="Proteomes" id="UP000887568"/>
    </source>
</evidence>
<dbReference type="PANTHER" id="PTHR33050:SF7">
    <property type="entry name" value="RIBONUCLEASE H"/>
    <property type="match status" value="1"/>
</dbReference>
<reference evidence="1" key="1">
    <citation type="submission" date="2022-11" db="UniProtKB">
        <authorList>
            <consortium name="EnsemblMetazoa"/>
        </authorList>
    </citation>
    <scope>IDENTIFICATION</scope>
</reference>
<sequence length="470" mass="53442">MGTSARDCLNSTNLAVNLLQDLGFIVNKEKSNLIPTQQVEYLGFVINSKNMTLSLNQGKINNIISHCREVLSAHTTSVRDLASLIGKMSATIQAVFPAPLFYRHLQLEKIASLREHYNYETEVTLSKEARDELRTWTQYLQAWNGRGIVLQTPDLTIQTDASLSGWGACLGNQRVGGRWTPQEKINHINYLEVLAAFYALRTLLKDRQNVHVRLQMDNSTAISYINHKGGTRSVSLVQLALKIWLWCLQRSLILTAEHLPGSMNVTADNLSRVFNDRSEWQLNVRIFRRIMNRLGFSPDVDLFATRLNTQLQMFVSWQPDPMAWRVDALLLNWREIKGYAFPPFALLPRCLSKISEEQATIVLIAPVWRTQIWYPRLLEMAVQNPVILPRGRDLLQLPHNRTLVHPLADLMLLAAWKLSGKTFAQREFLSQCPSQSCHHGGTSPRSSMIQLGIDGPAGVFRGKQILFEHL</sequence>
<dbReference type="CDD" id="cd09275">
    <property type="entry name" value="RNase_HI_RT_DIRS1"/>
    <property type="match status" value="1"/>
</dbReference>
<dbReference type="GeneID" id="119736556"/>
<evidence type="ECO:0000313" key="1">
    <source>
        <dbReference type="EnsemblMetazoa" id="XP_038066498.1"/>
    </source>
</evidence>
<dbReference type="SUPFAM" id="SSF56672">
    <property type="entry name" value="DNA/RNA polymerases"/>
    <property type="match status" value="1"/>
</dbReference>
<dbReference type="OrthoDB" id="2371919at2759"/>
<dbReference type="InterPro" id="IPR043502">
    <property type="entry name" value="DNA/RNA_pol_sf"/>
</dbReference>
<protein>
    <submittedName>
        <fullName evidence="1">Uncharacterized protein</fullName>
    </submittedName>
</protein>
<name>A0A914AS66_PATMI</name>
<dbReference type="EnsemblMetazoa" id="XM_038210570.1">
    <property type="protein sequence ID" value="XP_038066498.1"/>
    <property type="gene ID" value="LOC119736556"/>
</dbReference>
<keyword evidence="2" id="KW-1185">Reference proteome</keyword>
<dbReference type="InterPro" id="IPR052055">
    <property type="entry name" value="Hepadnavirus_pol/RT"/>
</dbReference>
<dbReference type="PANTHER" id="PTHR33050">
    <property type="entry name" value="REVERSE TRANSCRIPTASE DOMAIN-CONTAINING PROTEIN"/>
    <property type="match status" value="1"/>
</dbReference>
<dbReference type="Gene3D" id="3.30.420.10">
    <property type="entry name" value="Ribonuclease H-like superfamily/Ribonuclease H"/>
    <property type="match status" value="1"/>
</dbReference>
<dbReference type="GO" id="GO:0006259">
    <property type="term" value="P:DNA metabolic process"/>
    <property type="evidence" value="ECO:0007669"/>
    <property type="project" value="UniProtKB-ARBA"/>
</dbReference>
<dbReference type="InterPro" id="IPR036397">
    <property type="entry name" value="RNaseH_sf"/>
</dbReference>
<proteinExistence type="predicted"/>
<dbReference type="OMA" id="ATEHINY"/>
<organism evidence="1 2">
    <name type="scientific">Patiria miniata</name>
    <name type="common">Bat star</name>
    <name type="synonym">Asterina miniata</name>
    <dbReference type="NCBI Taxonomy" id="46514"/>
    <lineage>
        <taxon>Eukaryota</taxon>
        <taxon>Metazoa</taxon>
        <taxon>Echinodermata</taxon>
        <taxon>Eleutherozoa</taxon>
        <taxon>Asterozoa</taxon>
        <taxon>Asteroidea</taxon>
        <taxon>Valvatacea</taxon>
        <taxon>Valvatida</taxon>
        <taxon>Asterinidae</taxon>
        <taxon>Patiria</taxon>
    </lineage>
</organism>
<dbReference type="AlphaFoldDB" id="A0A914AS66"/>
<accession>A0A914AS66</accession>
<dbReference type="Proteomes" id="UP000887568">
    <property type="component" value="Unplaced"/>
</dbReference>
<dbReference type="GO" id="GO:0003676">
    <property type="term" value="F:nucleic acid binding"/>
    <property type="evidence" value="ECO:0007669"/>
    <property type="project" value="InterPro"/>
</dbReference>